<keyword evidence="6" id="KW-0472">Membrane</keyword>
<sequence length="95" mass="10770">ISLNTIASAESMRIYDEIDTDVLQNYQEYNLTNIIYNPPKESTTSEQSTRMTVMDNANKNTSEMIEKLTLTFSYTHQAVITEELIEIISGEAALD</sequence>
<dbReference type="PANTHER" id="PTHR11693:SF22">
    <property type="entry name" value="ATP SYNTHASE SUBUNIT GAMMA, MITOCHONDRIAL"/>
    <property type="match status" value="1"/>
</dbReference>
<comment type="subcellular location">
    <subcellularLocation>
        <location evidence="1">Membrane</location>
        <topology evidence="1">Peripheral membrane protein</topology>
    </subcellularLocation>
</comment>
<dbReference type="InterPro" id="IPR035968">
    <property type="entry name" value="ATP_synth_F1_ATPase_gsu"/>
</dbReference>
<dbReference type="PRINTS" id="PR00126">
    <property type="entry name" value="ATPASEGAMMA"/>
</dbReference>
<evidence type="ECO:0000256" key="1">
    <source>
        <dbReference type="ARBA" id="ARBA00004170"/>
    </source>
</evidence>
<keyword evidence="7" id="KW-0139">CF(1)</keyword>
<evidence type="ECO:0000256" key="7">
    <source>
        <dbReference type="ARBA" id="ARBA00023196"/>
    </source>
</evidence>
<gene>
    <name evidence="9" type="ORF">H920_06468</name>
</gene>
<keyword evidence="3" id="KW-0813">Transport</keyword>
<evidence type="ECO:0000256" key="2">
    <source>
        <dbReference type="ARBA" id="ARBA00007681"/>
    </source>
</evidence>
<comment type="similarity">
    <text evidence="2">Belongs to the ATPase gamma chain family.</text>
</comment>
<organism evidence="9 10">
    <name type="scientific">Fukomys damarensis</name>
    <name type="common">Damaraland mole rat</name>
    <name type="synonym">Cryptomys damarensis</name>
    <dbReference type="NCBI Taxonomy" id="885580"/>
    <lineage>
        <taxon>Eukaryota</taxon>
        <taxon>Metazoa</taxon>
        <taxon>Chordata</taxon>
        <taxon>Craniata</taxon>
        <taxon>Vertebrata</taxon>
        <taxon>Euteleostomi</taxon>
        <taxon>Mammalia</taxon>
        <taxon>Eutheria</taxon>
        <taxon>Euarchontoglires</taxon>
        <taxon>Glires</taxon>
        <taxon>Rodentia</taxon>
        <taxon>Hystricomorpha</taxon>
        <taxon>Bathyergidae</taxon>
        <taxon>Fukomys</taxon>
    </lineage>
</organism>
<dbReference type="GO" id="GO:0046933">
    <property type="term" value="F:proton-transporting ATP synthase activity, rotational mechanism"/>
    <property type="evidence" value="ECO:0007669"/>
    <property type="project" value="InterPro"/>
</dbReference>
<feature type="non-terminal residue" evidence="9">
    <location>
        <position position="1"/>
    </location>
</feature>
<dbReference type="EMBL" id="KN122211">
    <property type="protein sequence ID" value="KFO32132.1"/>
    <property type="molecule type" value="Genomic_DNA"/>
</dbReference>
<dbReference type="InterPro" id="IPR000131">
    <property type="entry name" value="ATP_synth_F1_gsu"/>
</dbReference>
<accession>A0A091DM22</accession>
<keyword evidence="5" id="KW-0406">Ion transport</keyword>
<reference evidence="9 10" key="1">
    <citation type="submission" date="2013-11" db="EMBL/GenBank/DDBJ databases">
        <title>The Damaraland mole rat (Fukomys damarensis) genome and evolution of African mole rats.</title>
        <authorList>
            <person name="Gladyshev V.N."/>
            <person name="Fang X."/>
        </authorList>
    </citation>
    <scope>NUCLEOTIDE SEQUENCE [LARGE SCALE GENOMIC DNA]</scope>
    <source>
        <tissue evidence="9">Liver</tissue>
    </source>
</reference>
<evidence type="ECO:0000313" key="9">
    <source>
        <dbReference type="EMBL" id="KFO32132.1"/>
    </source>
</evidence>
<dbReference type="AlphaFoldDB" id="A0A091DM22"/>
<evidence type="ECO:0000256" key="5">
    <source>
        <dbReference type="ARBA" id="ARBA00023065"/>
    </source>
</evidence>
<keyword evidence="4" id="KW-0375">Hydrogen ion transport</keyword>
<evidence type="ECO:0000256" key="4">
    <source>
        <dbReference type="ARBA" id="ARBA00022781"/>
    </source>
</evidence>
<dbReference type="Gene3D" id="1.10.287.80">
    <property type="entry name" value="ATP synthase, gamma subunit, helix hairpin domain"/>
    <property type="match status" value="1"/>
</dbReference>
<proteinExistence type="inferred from homology"/>
<dbReference type="Proteomes" id="UP000028990">
    <property type="component" value="Unassembled WGS sequence"/>
</dbReference>
<keyword evidence="8" id="KW-0066">ATP synthesis</keyword>
<dbReference type="GO" id="GO:0045259">
    <property type="term" value="C:proton-transporting ATP synthase complex"/>
    <property type="evidence" value="ECO:0007669"/>
    <property type="project" value="UniProtKB-KW"/>
</dbReference>
<dbReference type="PANTHER" id="PTHR11693">
    <property type="entry name" value="ATP SYNTHASE GAMMA CHAIN"/>
    <property type="match status" value="1"/>
</dbReference>
<keyword evidence="10" id="KW-1185">Reference proteome</keyword>
<evidence type="ECO:0000256" key="3">
    <source>
        <dbReference type="ARBA" id="ARBA00022448"/>
    </source>
</evidence>
<dbReference type="SUPFAM" id="SSF52943">
    <property type="entry name" value="ATP synthase (F1-ATPase), gamma subunit"/>
    <property type="match status" value="1"/>
</dbReference>
<name>A0A091DM22_FUKDA</name>
<evidence type="ECO:0000256" key="6">
    <source>
        <dbReference type="ARBA" id="ARBA00023136"/>
    </source>
</evidence>
<evidence type="ECO:0000313" key="10">
    <source>
        <dbReference type="Proteomes" id="UP000028990"/>
    </source>
</evidence>
<evidence type="ECO:0000256" key="8">
    <source>
        <dbReference type="ARBA" id="ARBA00023310"/>
    </source>
</evidence>
<dbReference type="STRING" id="885580.ENSFDAP00000009261"/>
<protein>
    <submittedName>
        <fullName evidence="9">ATP synthase subunit gamma, mitochondrial</fullName>
    </submittedName>
</protein>
<dbReference type="Pfam" id="PF00231">
    <property type="entry name" value="ATP-synt"/>
    <property type="match status" value="1"/>
</dbReference>